<dbReference type="Pfam" id="PF13456">
    <property type="entry name" value="RVT_3"/>
    <property type="match status" value="1"/>
</dbReference>
<dbReference type="PROSITE" id="PS50879">
    <property type="entry name" value="RNASE_H_1"/>
    <property type="match status" value="1"/>
</dbReference>
<dbReference type="InterPro" id="IPR044730">
    <property type="entry name" value="RNase_H-like_dom_plant"/>
</dbReference>
<protein>
    <submittedName>
        <fullName evidence="3">Ribonuclease H protein</fullName>
    </submittedName>
</protein>
<evidence type="ECO:0000313" key="3">
    <source>
        <dbReference type="EMBL" id="KAL0315125.1"/>
    </source>
</evidence>
<proteinExistence type="predicted"/>
<dbReference type="Gene3D" id="3.30.420.10">
    <property type="entry name" value="Ribonuclease H-like superfamily/Ribonuclease H"/>
    <property type="match status" value="1"/>
</dbReference>
<reference evidence="3" key="1">
    <citation type="submission" date="2020-06" db="EMBL/GenBank/DDBJ databases">
        <authorList>
            <person name="Li T."/>
            <person name="Hu X."/>
            <person name="Zhang T."/>
            <person name="Song X."/>
            <person name="Zhang H."/>
            <person name="Dai N."/>
            <person name="Sheng W."/>
            <person name="Hou X."/>
            <person name="Wei L."/>
        </authorList>
    </citation>
    <scope>NUCLEOTIDE SEQUENCE</scope>
    <source>
        <strain evidence="3">KEN8</strain>
        <tissue evidence="3">Leaf</tissue>
    </source>
</reference>
<dbReference type="EMBL" id="JACGWM010000089">
    <property type="protein sequence ID" value="KAL0315125.1"/>
    <property type="molecule type" value="Genomic_DNA"/>
</dbReference>
<sequence length="173" mass="19347">MDNSGQTIIIWPEPWTEWEEEVKELIGGNNDSTQSAKERRGEKLCEAKILCDGVKRKRREDEHAEYAQEDEAEAEGSKPRKAPVIHSIQWQPPPPGWMKVNTDGCSRGQPGPSSCGGIFRNCRGFVHGCFALSLGSGFAYQAEWVGVMTAIAIAHSKGWKYLWIESDSTYVVF</sequence>
<dbReference type="InterPro" id="IPR036397">
    <property type="entry name" value="RNaseH_sf"/>
</dbReference>
<dbReference type="SUPFAM" id="SSF53098">
    <property type="entry name" value="Ribonuclease H-like"/>
    <property type="match status" value="1"/>
</dbReference>
<dbReference type="GO" id="GO:0003676">
    <property type="term" value="F:nucleic acid binding"/>
    <property type="evidence" value="ECO:0007669"/>
    <property type="project" value="InterPro"/>
</dbReference>
<dbReference type="PANTHER" id="PTHR47723:SF23">
    <property type="entry name" value="REVERSE TRANSCRIPTASE-LIKE PROTEIN"/>
    <property type="match status" value="1"/>
</dbReference>
<dbReference type="PANTHER" id="PTHR47723">
    <property type="entry name" value="OS05G0353850 PROTEIN"/>
    <property type="match status" value="1"/>
</dbReference>
<accession>A0AAW2L7P3</accession>
<dbReference type="InterPro" id="IPR012337">
    <property type="entry name" value="RNaseH-like_sf"/>
</dbReference>
<reference evidence="3" key="2">
    <citation type="journal article" date="2024" name="Plant">
        <title>Genomic evolution and insights into agronomic trait innovations of Sesamum species.</title>
        <authorList>
            <person name="Miao H."/>
            <person name="Wang L."/>
            <person name="Qu L."/>
            <person name="Liu H."/>
            <person name="Sun Y."/>
            <person name="Le M."/>
            <person name="Wang Q."/>
            <person name="Wei S."/>
            <person name="Zheng Y."/>
            <person name="Lin W."/>
            <person name="Duan Y."/>
            <person name="Cao H."/>
            <person name="Xiong S."/>
            <person name="Wang X."/>
            <person name="Wei L."/>
            <person name="Li C."/>
            <person name="Ma Q."/>
            <person name="Ju M."/>
            <person name="Zhao R."/>
            <person name="Li G."/>
            <person name="Mu C."/>
            <person name="Tian Q."/>
            <person name="Mei H."/>
            <person name="Zhang T."/>
            <person name="Gao T."/>
            <person name="Zhang H."/>
        </authorList>
    </citation>
    <scope>NUCLEOTIDE SEQUENCE</scope>
    <source>
        <strain evidence="3">KEN8</strain>
    </source>
</reference>
<gene>
    <name evidence="3" type="ORF">Scaly_2886700</name>
</gene>
<comment type="caution">
    <text evidence="3">The sequence shown here is derived from an EMBL/GenBank/DDBJ whole genome shotgun (WGS) entry which is preliminary data.</text>
</comment>
<dbReference type="InterPro" id="IPR053151">
    <property type="entry name" value="RNase_H-like"/>
</dbReference>
<feature type="region of interest" description="Disordered" evidence="1">
    <location>
        <begin position="58"/>
        <end position="81"/>
    </location>
</feature>
<dbReference type="GO" id="GO:0004523">
    <property type="term" value="F:RNA-DNA hybrid ribonuclease activity"/>
    <property type="evidence" value="ECO:0007669"/>
    <property type="project" value="InterPro"/>
</dbReference>
<dbReference type="InterPro" id="IPR002156">
    <property type="entry name" value="RNaseH_domain"/>
</dbReference>
<feature type="domain" description="RNase H type-1" evidence="2">
    <location>
        <begin position="94"/>
        <end position="173"/>
    </location>
</feature>
<evidence type="ECO:0000259" key="2">
    <source>
        <dbReference type="PROSITE" id="PS50879"/>
    </source>
</evidence>
<evidence type="ECO:0000256" key="1">
    <source>
        <dbReference type="SAM" id="MobiDB-lite"/>
    </source>
</evidence>
<dbReference type="AlphaFoldDB" id="A0AAW2L7P3"/>
<dbReference type="CDD" id="cd06222">
    <property type="entry name" value="RNase_H_like"/>
    <property type="match status" value="1"/>
</dbReference>
<organism evidence="3">
    <name type="scientific">Sesamum calycinum</name>
    <dbReference type="NCBI Taxonomy" id="2727403"/>
    <lineage>
        <taxon>Eukaryota</taxon>
        <taxon>Viridiplantae</taxon>
        <taxon>Streptophyta</taxon>
        <taxon>Embryophyta</taxon>
        <taxon>Tracheophyta</taxon>
        <taxon>Spermatophyta</taxon>
        <taxon>Magnoliopsida</taxon>
        <taxon>eudicotyledons</taxon>
        <taxon>Gunneridae</taxon>
        <taxon>Pentapetalae</taxon>
        <taxon>asterids</taxon>
        <taxon>lamiids</taxon>
        <taxon>Lamiales</taxon>
        <taxon>Pedaliaceae</taxon>
        <taxon>Sesamum</taxon>
    </lineage>
</organism>
<name>A0AAW2L7P3_9LAMI</name>